<keyword evidence="2" id="KW-1185">Reference proteome</keyword>
<sequence length="145" mass="16202">METGPRAHVKCQTRVVAEACKGPPPCLFFGSASRRSWQLRKTPTMDRKRYYMKRILQEITAAGRWLEGMDSTIPVMAAETKSIHLGIADFQSRVSGLEQGVTAVDDHLNTVPEQDQELLFLHSKLIDLEDNAIGTMSVSLASWNI</sequence>
<dbReference type="Proteomes" id="UP001066276">
    <property type="component" value="Chromosome 3_1"/>
</dbReference>
<dbReference type="EMBL" id="JANPWB010000005">
    <property type="protein sequence ID" value="KAJ1187698.1"/>
    <property type="molecule type" value="Genomic_DNA"/>
</dbReference>
<name>A0AAV7UFB5_PLEWA</name>
<evidence type="ECO:0000313" key="2">
    <source>
        <dbReference type="Proteomes" id="UP001066276"/>
    </source>
</evidence>
<dbReference type="AlphaFoldDB" id="A0AAV7UFB5"/>
<organism evidence="1 2">
    <name type="scientific">Pleurodeles waltl</name>
    <name type="common">Iberian ribbed newt</name>
    <dbReference type="NCBI Taxonomy" id="8319"/>
    <lineage>
        <taxon>Eukaryota</taxon>
        <taxon>Metazoa</taxon>
        <taxon>Chordata</taxon>
        <taxon>Craniata</taxon>
        <taxon>Vertebrata</taxon>
        <taxon>Euteleostomi</taxon>
        <taxon>Amphibia</taxon>
        <taxon>Batrachia</taxon>
        <taxon>Caudata</taxon>
        <taxon>Salamandroidea</taxon>
        <taxon>Salamandridae</taxon>
        <taxon>Pleurodelinae</taxon>
        <taxon>Pleurodeles</taxon>
    </lineage>
</organism>
<comment type="caution">
    <text evidence="1">The sequence shown here is derived from an EMBL/GenBank/DDBJ whole genome shotgun (WGS) entry which is preliminary data.</text>
</comment>
<accession>A0AAV7UFB5</accession>
<protein>
    <submittedName>
        <fullName evidence="1">Uncharacterized protein</fullName>
    </submittedName>
</protein>
<gene>
    <name evidence="1" type="ORF">NDU88_004472</name>
</gene>
<evidence type="ECO:0000313" key="1">
    <source>
        <dbReference type="EMBL" id="KAJ1187698.1"/>
    </source>
</evidence>
<reference evidence="1" key="1">
    <citation type="journal article" date="2022" name="bioRxiv">
        <title>Sequencing and chromosome-scale assembly of the giantPleurodeles waltlgenome.</title>
        <authorList>
            <person name="Brown T."/>
            <person name="Elewa A."/>
            <person name="Iarovenko S."/>
            <person name="Subramanian E."/>
            <person name="Araus A.J."/>
            <person name="Petzold A."/>
            <person name="Susuki M."/>
            <person name="Suzuki K.-i.T."/>
            <person name="Hayashi T."/>
            <person name="Toyoda A."/>
            <person name="Oliveira C."/>
            <person name="Osipova E."/>
            <person name="Leigh N.D."/>
            <person name="Simon A."/>
            <person name="Yun M.H."/>
        </authorList>
    </citation>
    <scope>NUCLEOTIDE SEQUENCE</scope>
    <source>
        <strain evidence="1">20211129_DDA</strain>
        <tissue evidence="1">Liver</tissue>
    </source>
</reference>
<proteinExistence type="predicted"/>